<dbReference type="OrthoDB" id="416253at2759"/>
<protein>
    <recommendedName>
        <fullName evidence="1">NADP-dependent oxidoreductase domain-containing protein</fullName>
    </recommendedName>
</protein>
<evidence type="ECO:0000313" key="3">
    <source>
        <dbReference type="Proteomes" id="UP000186922"/>
    </source>
</evidence>
<dbReference type="PROSITE" id="PS00063">
    <property type="entry name" value="ALDOKETO_REDUCTASE_3"/>
    <property type="match status" value="1"/>
</dbReference>
<name>A0A1D1V0X7_RAMVA</name>
<dbReference type="InterPro" id="IPR020471">
    <property type="entry name" value="AKR"/>
</dbReference>
<dbReference type="InterPro" id="IPR018170">
    <property type="entry name" value="Aldo/ket_reductase_CS"/>
</dbReference>
<proteinExistence type="predicted"/>
<dbReference type="PANTHER" id="PTHR43827:SF14">
    <property type="entry name" value="NADP-DEPENDENT OXIDOREDUCTASE DOMAIN-CONTAINING PROTEIN"/>
    <property type="match status" value="1"/>
</dbReference>
<gene>
    <name evidence="2" type="primary">RvY_07118-1</name>
    <name evidence="2" type="synonym">RvY_07118.1</name>
    <name evidence="2" type="ORF">RvY_07118</name>
</gene>
<dbReference type="STRING" id="947166.A0A1D1V0X7"/>
<evidence type="ECO:0000259" key="1">
    <source>
        <dbReference type="Pfam" id="PF00248"/>
    </source>
</evidence>
<dbReference type="InterPro" id="IPR023210">
    <property type="entry name" value="NADP_OxRdtase_dom"/>
</dbReference>
<keyword evidence="3" id="KW-1185">Reference proteome</keyword>
<sequence>MAVVTKVPTIQLNDGNRMPIMAMGTSEKRKLTSHCNDPKYVREDFDISKNRLKVDYVDLYLVHSPMSIKKEQTGLNAQNYLNKPEDPEAFFNNVDHADVRKVECHAYLPQNKLVDFCKQNWIAVTAYAPIGCPGYTGQGQVSNPGLLDEPVLKIISEKYHKTPAQILLRWLIQRDIGVLPKSIHKDRLKENFEVFDFKLNSDDMQKINELGARNHRLFTHAS</sequence>
<dbReference type="SUPFAM" id="SSF51430">
    <property type="entry name" value="NAD(P)-linked oxidoreductase"/>
    <property type="match status" value="1"/>
</dbReference>
<dbReference type="InterPro" id="IPR036812">
    <property type="entry name" value="NAD(P)_OxRdtase_dom_sf"/>
</dbReference>
<organism evidence="2 3">
    <name type="scientific">Ramazzottius varieornatus</name>
    <name type="common">Water bear</name>
    <name type="synonym">Tardigrade</name>
    <dbReference type="NCBI Taxonomy" id="947166"/>
    <lineage>
        <taxon>Eukaryota</taxon>
        <taxon>Metazoa</taxon>
        <taxon>Ecdysozoa</taxon>
        <taxon>Tardigrada</taxon>
        <taxon>Eutardigrada</taxon>
        <taxon>Parachela</taxon>
        <taxon>Hypsibioidea</taxon>
        <taxon>Ramazzottiidae</taxon>
        <taxon>Ramazzottius</taxon>
    </lineage>
</organism>
<dbReference type="EMBL" id="BDGG01000003">
    <property type="protein sequence ID" value="GAU95514.1"/>
    <property type="molecule type" value="Genomic_DNA"/>
</dbReference>
<dbReference type="GO" id="GO:0016491">
    <property type="term" value="F:oxidoreductase activity"/>
    <property type="evidence" value="ECO:0007669"/>
    <property type="project" value="InterPro"/>
</dbReference>
<feature type="domain" description="NADP-dependent oxidoreductase" evidence="1">
    <location>
        <begin position="100"/>
        <end position="210"/>
    </location>
</feature>
<reference evidence="2 3" key="1">
    <citation type="journal article" date="2016" name="Nat. Commun.">
        <title>Extremotolerant tardigrade genome and improved radiotolerance of human cultured cells by tardigrade-unique protein.</title>
        <authorList>
            <person name="Hashimoto T."/>
            <person name="Horikawa D.D."/>
            <person name="Saito Y."/>
            <person name="Kuwahara H."/>
            <person name="Kozuka-Hata H."/>
            <person name="Shin-I T."/>
            <person name="Minakuchi Y."/>
            <person name="Ohishi K."/>
            <person name="Motoyama A."/>
            <person name="Aizu T."/>
            <person name="Enomoto A."/>
            <person name="Kondo K."/>
            <person name="Tanaka S."/>
            <person name="Hara Y."/>
            <person name="Koshikawa S."/>
            <person name="Sagara H."/>
            <person name="Miura T."/>
            <person name="Yokobori S."/>
            <person name="Miyagawa K."/>
            <person name="Suzuki Y."/>
            <person name="Kubo T."/>
            <person name="Oyama M."/>
            <person name="Kohara Y."/>
            <person name="Fujiyama A."/>
            <person name="Arakawa K."/>
            <person name="Katayama T."/>
            <person name="Toyoda A."/>
            <person name="Kunieda T."/>
        </authorList>
    </citation>
    <scope>NUCLEOTIDE SEQUENCE [LARGE SCALE GENOMIC DNA]</scope>
    <source>
        <strain evidence="2 3">YOKOZUNA-1</strain>
    </source>
</reference>
<comment type="caution">
    <text evidence="2">The sequence shown here is derived from an EMBL/GenBank/DDBJ whole genome shotgun (WGS) entry which is preliminary data.</text>
</comment>
<dbReference type="Gene3D" id="3.20.20.100">
    <property type="entry name" value="NADP-dependent oxidoreductase domain"/>
    <property type="match status" value="2"/>
</dbReference>
<accession>A0A1D1V0X7</accession>
<dbReference type="Pfam" id="PF00248">
    <property type="entry name" value="Aldo_ket_red"/>
    <property type="match status" value="1"/>
</dbReference>
<dbReference type="PRINTS" id="PR00069">
    <property type="entry name" value="ALDKETRDTASE"/>
</dbReference>
<dbReference type="AlphaFoldDB" id="A0A1D1V0X7"/>
<dbReference type="Proteomes" id="UP000186922">
    <property type="component" value="Unassembled WGS sequence"/>
</dbReference>
<evidence type="ECO:0000313" key="2">
    <source>
        <dbReference type="EMBL" id="GAU95514.1"/>
    </source>
</evidence>
<dbReference type="PANTHER" id="PTHR43827">
    <property type="entry name" value="2,5-DIKETO-D-GLUCONIC ACID REDUCTASE"/>
    <property type="match status" value="1"/>
</dbReference>